<dbReference type="EMBL" id="GL377590">
    <property type="protein sequence ID" value="EFJ24229.1"/>
    <property type="molecule type" value="Genomic_DNA"/>
</dbReference>
<dbReference type="eggNOG" id="KOG4197">
    <property type="taxonomic scope" value="Eukaryota"/>
</dbReference>
<dbReference type="Pfam" id="PF01535">
    <property type="entry name" value="PPR"/>
    <property type="match status" value="1"/>
</dbReference>
<dbReference type="Gramene" id="EFJ24229">
    <property type="protein sequence ID" value="EFJ24229"/>
    <property type="gene ID" value="SELMODRAFT_414783"/>
</dbReference>
<keyword evidence="4" id="KW-1185">Reference proteome</keyword>
<dbReference type="KEGG" id="smo:SELMODRAFT_414783"/>
<keyword evidence="1" id="KW-0677">Repeat</keyword>
<dbReference type="InterPro" id="IPR011990">
    <property type="entry name" value="TPR-like_helical_dom_sf"/>
</dbReference>
<dbReference type="HOGENOM" id="CLU_1247190_0_0_1"/>
<evidence type="ECO:0000256" key="1">
    <source>
        <dbReference type="ARBA" id="ARBA00022737"/>
    </source>
</evidence>
<protein>
    <recommendedName>
        <fullName evidence="5">Pentacotripeptide-repeat region of PRORP domain-containing protein</fullName>
    </recommendedName>
</protein>
<accession>D8RUL4</accession>
<gene>
    <name evidence="3" type="ORF">SELMODRAFT_414783</name>
</gene>
<dbReference type="PROSITE" id="PS51375">
    <property type="entry name" value="PPR"/>
    <property type="match status" value="1"/>
</dbReference>
<dbReference type="InParanoid" id="D8RUL4"/>
<organism evidence="4">
    <name type="scientific">Selaginella moellendorffii</name>
    <name type="common">Spikemoss</name>
    <dbReference type="NCBI Taxonomy" id="88036"/>
    <lineage>
        <taxon>Eukaryota</taxon>
        <taxon>Viridiplantae</taxon>
        <taxon>Streptophyta</taxon>
        <taxon>Embryophyta</taxon>
        <taxon>Tracheophyta</taxon>
        <taxon>Lycopodiopsida</taxon>
        <taxon>Selaginellales</taxon>
        <taxon>Selaginellaceae</taxon>
        <taxon>Selaginella</taxon>
    </lineage>
</organism>
<evidence type="ECO:0008006" key="5">
    <source>
        <dbReference type="Google" id="ProtNLM"/>
    </source>
</evidence>
<dbReference type="Proteomes" id="UP000001514">
    <property type="component" value="Unassembled WGS sequence"/>
</dbReference>
<evidence type="ECO:0000256" key="2">
    <source>
        <dbReference type="PROSITE-ProRule" id="PRU00708"/>
    </source>
</evidence>
<name>D8RUL4_SELML</name>
<dbReference type="PANTHER" id="PTHR47926">
    <property type="entry name" value="PENTATRICOPEPTIDE REPEAT-CONTAINING PROTEIN"/>
    <property type="match status" value="1"/>
</dbReference>
<feature type="repeat" description="PPR" evidence="2">
    <location>
        <begin position="37"/>
        <end position="71"/>
    </location>
</feature>
<dbReference type="GO" id="GO:0003723">
    <property type="term" value="F:RNA binding"/>
    <property type="evidence" value="ECO:0007669"/>
    <property type="project" value="InterPro"/>
</dbReference>
<dbReference type="InterPro" id="IPR002885">
    <property type="entry name" value="PPR_rpt"/>
</dbReference>
<dbReference type="Gene3D" id="1.25.40.10">
    <property type="entry name" value="Tetratricopeptide repeat domain"/>
    <property type="match status" value="1"/>
</dbReference>
<evidence type="ECO:0000313" key="3">
    <source>
        <dbReference type="EMBL" id="EFJ24229.1"/>
    </source>
</evidence>
<sequence length="222" mass="24505">MPEHDIPSTTLFLAAYAQRGGVDVAKDVFDAKLPHHDLFSATALVAVYARNGLFLEAETTFNTMLSRNLVSLNVMLEALVQNRDLAFAKEFFNCRMPEHDLVSLTTLAVALADNNHQHEALKLFHHQHHDSFSTTVLLTSLRQAGFSSKATKNSERSLEQDSPIVQNSAFQAKSGESIGDALDTFWSMCVNGLDSNEPQSSLLGIIGRSYSFEPKLSRGLCF</sequence>
<dbReference type="GO" id="GO:0009451">
    <property type="term" value="P:RNA modification"/>
    <property type="evidence" value="ECO:0007669"/>
    <property type="project" value="InterPro"/>
</dbReference>
<dbReference type="InterPro" id="IPR046960">
    <property type="entry name" value="PPR_At4g14850-like_plant"/>
</dbReference>
<proteinExistence type="predicted"/>
<evidence type="ECO:0000313" key="4">
    <source>
        <dbReference type="Proteomes" id="UP000001514"/>
    </source>
</evidence>
<reference evidence="3 4" key="1">
    <citation type="journal article" date="2011" name="Science">
        <title>The Selaginella genome identifies genetic changes associated with the evolution of vascular plants.</title>
        <authorList>
            <person name="Banks J.A."/>
            <person name="Nishiyama T."/>
            <person name="Hasebe M."/>
            <person name="Bowman J.L."/>
            <person name="Gribskov M."/>
            <person name="dePamphilis C."/>
            <person name="Albert V.A."/>
            <person name="Aono N."/>
            <person name="Aoyama T."/>
            <person name="Ambrose B.A."/>
            <person name="Ashton N.W."/>
            <person name="Axtell M.J."/>
            <person name="Barker E."/>
            <person name="Barker M.S."/>
            <person name="Bennetzen J.L."/>
            <person name="Bonawitz N.D."/>
            <person name="Chapple C."/>
            <person name="Cheng C."/>
            <person name="Correa L.G."/>
            <person name="Dacre M."/>
            <person name="DeBarry J."/>
            <person name="Dreyer I."/>
            <person name="Elias M."/>
            <person name="Engstrom E.M."/>
            <person name="Estelle M."/>
            <person name="Feng L."/>
            <person name="Finet C."/>
            <person name="Floyd S.K."/>
            <person name="Frommer W.B."/>
            <person name="Fujita T."/>
            <person name="Gramzow L."/>
            <person name="Gutensohn M."/>
            <person name="Harholt J."/>
            <person name="Hattori M."/>
            <person name="Heyl A."/>
            <person name="Hirai T."/>
            <person name="Hiwatashi Y."/>
            <person name="Ishikawa M."/>
            <person name="Iwata M."/>
            <person name="Karol K.G."/>
            <person name="Koehler B."/>
            <person name="Kolukisaoglu U."/>
            <person name="Kubo M."/>
            <person name="Kurata T."/>
            <person name="Lalonde S."/>
            <person name="Li K."/>
            <person name="Li Y."/>
            <person name="Litt A."/>
            <person name="Lyons E."/>
            <person name="Manning G."/>
            <person name="Maruyama T."/>
            <person name="Michael T.P."/>
            <person name="Mikami K."/>
            <person name="Miyazaki S."/>
            <person name="Morinaga S."/>
            <person name="Murata T."/>
            <person name="Mueller-Roeber B."/>
            <person name="Nelson D.R."/>
            <person name="Obara M."/>
            <person name="Oguri Y."/>
            <person name="Olmstead R.G."/>
            <person name="Onodera N."/>
            <person name="Petersen B.L."/>
            <person name="Pils B."/>
            <person name="Prigge M."/>
            <person name="Rensing S.A."/>
            <person name="Riano-Pachon D.M."/>
            <person name="Roberts A.W."/>
            <person name="Sato Y."/>
            <person name="Scheller H.V."/>
            <person name="Schulz B."/>
            <person name="Schulz C."/>
            <person name="Shakirov E.V."/>
            <person name="Shibagaki N."/>
            <person name="Shinohara N."/>
            <person name="Shippen D.E."/>
            <person name="Soerensen I."/>
            <person name="Sotooka R."/>
            <person name="Sugimoto N."/>
            <person name="Sugita M."/>
            <person name="Sumikawa N."/>
            <person name="Tanurdzic M."/>
            <person name="Theissen G."/>
            <person name="Ulvskov P."/>
            <person name="Wakazuki S."/>
            <person name="Weng J.K."/>
            <person name="Willats W.W."/>
            <person name="Wipf D."/>
            <person name="Wolf P.G."/>
            <person name="Yang L."/>
            <person name="Zimmer A.D."/>
            <person name="Zhu Q."/>
            <person name="Mitros T."/>
            <person name="Hellsten U."/>
            <person name="Loque D."/>
            <person name="Otillar R."/>
            <person name="Salamov A."/>
            <person name="Schmutz J."/>
            <person name="Shapiro H."/>
            <person name="Lindquist E."/>
            <person name="Lucas S."/>
            <person name="Rokhsar D."/>
            <person name="Grigoriev I.V."/>
        </authorList>
    </citation>
    <scope>NUCLEOTIDE SEQUENCE [LARGE SCALE GENOMIC DNA]</scope>
</reference>
<dbReference type="AlphaFoldDB" id="D8RUL4"/>